<dbReference type="Proteomes" id="UP001437256">
    <property type="component" value="Unassembled WGS sequence"/>
</dbReference>
<name>A0ABR3A6S0_9AGAR</name>
<sequence length="59" mass="6822">MVTAVFTAATILLINAWMLRIEKMPVDLKSELADIYRCLDFLRSLEYRQVLTAHPLGRN</sequence>
<evidence type="ECO:0000313" key="2">
    <source>
        <dbReference type="Proteomes" id="UP001437256"/>
    </source>
</evidence>
<dbReference type="EMBL" id="JBBXMP010000015">
    <property type="protein sequence ID" value="KAL0069031.1"/>
    <property type="molecule type" value="Genomic_DNA"/>
</dbReference>
<reference evidence="1 2" key="1">
    <citation type="submission" date="2024-05" db="EMBL/GenBank/DDBJ databases">
        <title>A draft genome resource for the thread blight pathogen Marasmius tenuissimus strain MS-2.</title>
        <authorList>
            <person name="Yulfo-Soto G.E."/>
            <person name="Baruah I.K."/>
            <person name="Amoako-Attah I."/>
            <person name="Bukari Y."/>
            <person name="Meinhardt L.W."/>
            <person name="Bailey B.A."/>
            <person name="Cohen S.P."/>
        </authorList>
    </citation>
    <scope>NUCLEOTIDE SEQUENCE [LARGE SCALE GENOMIC DNA]</scope>
    <source>
        <strain evidence="1 2">MS-2</strain>
    </source>
</reference>
<keyword evidence="2" id="KW-1185">Reference proteome</keyword>
<proteinExistence type="predicted"/>
<gene>
    <name evidence="1" type="primary">GIN1_20</name>
    <name evidence="1" type="ORF">AAF712_004025</name>
</gene>
<evidence type="ECO:0000313" key="1">
    <source>
        <dbReference type="EMBL" id="KAL0069031.1"/>
    </source>
</evidence>
<organism evidence="1 2">
    <name type="scientific">Marasmius tenuissimus</name>
    <dbReference type="NCBI Taxonomy" id="585030"/>
    <lineage>
        <taxon>Eukaryota</taxon>
        <taxon>Fungi</taxon>
        <taxon>Dikarya</taxon>
        <taxon>Basidiomycota</taxon>
        <taxon>Agaricomycotina</taxon>
        <taxon>Agaricomycetes</taxon>
        <taxon>Agaricomycetidae</taxon>
        <taxon>Agaricales</taxon>
        <taxon>Marasmiineae</taxon>
        <taxon>Marasmiaceae</taxon>
        <taxon>Marasmius</taxon>
    </lineage>
</organism>
<protein>
    <submittedName>
        <fullName evidence="1">Gypsy retrotransposon integrase-like protein 1</fullName>
    </submittedName>
</protein>
<comment type="caution">
    <text evidence="1">The sequence shown here is derived from an EMBL/GenBank/DDBJ whole genome shotgun (WGS) entry which is preliminary data.</text>
</comment>
<accession>A0ABR3A6S0</accession>